<protein>
    <submittedName>
        <fullName evidence="1 2">Uncharacterized protein</fullName>
    </submittedName>
</protein>
<dbReference type="HOGENOM" id="CLU_212322_0_0_1"/>
<keyword evidence="3" id="KW-1185">Reference proteome</keyword>
<evidence type="ECO:0000313" key="3">
    <source>
        <dbReference type="Proteomes" id="UP000002051"/>
    </source>
</evidence>
<evidence type="ECO:0000313" key="1">
    <source>
        <dbReference type="EMBL" id="AET01227.1"/>
    </source>
</evidence>
<dbReference type="PaxDb" id="3880-AET01227"/>
<organism evidence="1 3">
    <name type="scientific">Medicago truncatula</name>
    <name type="common">Barrel medic</name>
    <name type="synonym">Medicago tribuloides</name>
    <dbReference type="NCBI Taxonomy" id="3880"/>
    <lineage>
        <taxon>Eukaryota</taxon>
        <taxon>Viridiplantae</taxon>
        <taxon>Streptophyta</taxon>
        <taxon>Embryophyta</taxon>
        <taxon>Tracheophyta</taxon>
        <taxon>Spermatophyta</taxon>
        <taxon>Magnoliopsida</taxon>
        <taxon>eudicotyledons</taxon>
        <taxon>Gunneridae</taxon>
        <taxon>Pentapetalae</taxon>
        <taxon>rosids</taxon>
        <taxon>fabids</taxon>
        <taxon>Fabales</taxon>
        <taxon>Fabaceae</taxon>
        <taxon>Papilionoideae</taxon>
        <taxon>50 kb inversion clade</taxon>
        <taxon>NPAAA clade</taxon>
        <taxon>Hologalegina</taxon>
        <taxon>IRL clade</taxon>
        <taxon>Trifolieae</taxon>
        <taxon>Medicago</taxon>
    </lineage>
</organism>
<evidence type="ECO:0000313" key="2">
    <source>
        <dbReference type="EnsemblPlants" id="AET01227"/>
    </source>
</evidence>
<proteinExistence type="predicted"/>
<dbReference type="Proteomes" id="UP000002051">
    <property type="component" value="Chromosome 8"/>
</dbReference>
<accession>G7LCH6</accession>
<reference evidence="2" key="3">
    <citation type="submission" date="2015-04" db="UniProtKB">
        <authorList>
            <consortium name="EnsemblPlants"/>
        </authorList>
    </citation>
    <scope>IDENTIFICATION</scope>
    <source>
        <strain evidence="2">cv. Jemalong A17</strain>
    </source>
</reference>
<name>G7LCH6_MEDTR</name>
<dbReference type="EnsemblPlants" id="AET01227">
    <property type="protein sequence ID" value="AET01227"/>
    <property type="gene ID" value="MTR_8g008690"/>
</dbReference>
<reference evidence="1 3" key="2">
    <citation type="journal article" date="2014" name="BMC Genomics">
        <title>An improved genome release (version Mt4.0) for the model legume Medicago truncatula.</title>
        <authorList>
            <person name="Tang H."/>
            <person name="Krishnakumar V."/>
            <person name="Bidwell S."/>
            <person name="Rosen B."/>
            <person name="Chan A."/>
            <person name="Zhou S."/>
            <person name="Gentzbittel L."/>
            <person name="Childs K.L."/>
            <person name="Yandell M."/>
            <person name="Gundlach H."/>
            <person name="Mayer K.F."/>
            <person name="Schwartz D.C."/>
            <person name="Town C.D."/>
        </authorList>
    </citation>
    <scope>GENOME REANNOTATION</scope>
    <source>
        <strain evidence="2 3">cv. Jemalong A17</strain>
    </source>
</reference>
<dbReference type="PANTHER" id="PTHR33621:SF2">
    <property type="entry name" value="RIBOSOMAL L1 DOMAIN-CONTAINING PROTEIN"/>
    <property type="match status" value="1"/>
</dbReference>
<dbReference type="PANTHER" id="PTHR33621">
    <property type="entry name" value="ASPARTIC/GLUTAMIC ACID-RICH PROTEIN"/>
    <property type="match status" value="1"/>
</dbReference>
<dbReference type="EMBL" id="CM001224">
    <property type="protein sequence ID" value="AET01227.1"/>
    <property type="molecule type" value="Genomic_DNA"/>
</dbReference>
<dbReference type="AlphaFoldDB" id="G7LCH6"/>
<sequence>MDFHTLSRKELRALSKMNKILAIITNVAMVDALSDLPHVNLFLIFLINLLHTWPAT</sequence>
<reference evidence="1 3" key="1">
    <citation type="journal article" date="2011" name="Nature">
        <title>The Medicago genome provides insight into the evolution of rhizobial symbioses.</title>
        <authorList>
            <person name="Young N.D."/>
            <person name="Debelle F."/>
            <person name="Oldroyd G.E."/>
            <person name="Geurts R."/>
            <person name="Cannon S.B."/>
            <person name="Udvardi M.K."/>
            <person name="Benedito V.A."/>
            <person name="Mayer K.F."/>
            <person name="Gouzy J."/>
            <person name="Schoof H."/>
            <person name="Van de Peer Y."/>
            <person name="Proost S."/>
            <person name="Cook D.R."/>
            <person name="Meyers B.C."/>
            <person name="Spannagl M."/>
            <person name="Cheung F."/>
            <person name="De Mita S."/>
            <person name="Krishnakumar V."/>
            <person name="Gundlach H."/>
            <person name="Zhou S."/>
            <person name="Mudge J."/>
            <person name="Bharti A.K."/>
            <person name="Murray J.D."/>
            <person name="Naoumkina M.A."/>
            <person name="Rosen B."/>
            <person name="Silverstein K.A."/>
            <person name="Tang H."/>
            <person name="Rombauts S."/>
            <person name="Zhao P.X."/>
            <person name="Zhou P."/>
            <person name="Barbe V."/>
            <person name="Bardou P."/>
            <person name="Bechner M."/>
            <person name="Bellec A."/>
            <person name="Berger A."/>
            <person name="Berges H."/>
            <person name="Bidwell S."/>
            <person name="Bisseling T."/>
            <person name="Choisne N."/>
            <person name="Couloux A."/>
            <person name="Denny R."/>
            <person name="Deshpande S."/>
            <person name="Dai X."/>
            <person name="Doyle J.J."/>
            <person name="Dudez A.M."/>
            <person name="Farmer A.D."/>
            <person name="Fouteau S."/>
            <person name="Franken C."/>
            <person name="Gibelin C."/>
            <person name="Gish J."/>
            <person name="Goldstein S."/>
            <person name="Gonzalez A.J."/>
            <person name="Green P.J."/>
            <person name="Hallab A."/>
            <person name="Hartog M."/>
            <person name="Hua A."/>
            <person name="Humphray S.J."/>
            <person name="Jeong D.H."/>
            <person name="Jing Y."/>
            <person name="Jocker A."/>
            <person name="Kenton S.M."/>
            <person name="Kim D.J."/>
            <person name="Klee K."/>
            <person name="Lai H."/>
            <person name="Lang C."/>
            <person name="Lin S."/>
            <person name="Macmil S.L."/>
            <person name="Magdelenat G."/>
            <person name="Matthews L."/>
            <person name="McCorrison J."/>
            <person name="Monaghan E.L."/>
            <person name="Mun J.H."/>
            <person name="Najar F.Z."/>
            <person name="Nicholson C."/>
            <person name="Noirot C."/>
            <person name="O'Bleness M."/>
            <person name="Paule C.R."/>
            <person name="Poulain J."/>
            <person name="Prion F."/>
            <person name="Qin B."/>
            <person name="Qu C."/>
            <person name="Retzel E.F."/>
            <person name="Riddle C."/>
            <person name="Sallet E."/>
            <person name="Samain S."/>
            <person name="Samson N."/>
            <person name="Sanders I."/>
            <person name="Saurat O."/>
            <person name="Scarpelli C."/>
            <person name="Schiex T."/>
            <person name="Segurens B."/>
            <person name="Severin A.J."/>
            <person name="Sherrier D.J."/>
            <person name="Shi R."/>
            <person name="Sims S."/>
            <person name="Singer S.R."/>
            <person name="Sinharoy S."/>
            <person name="Sterck L."/>
            <person name="Viollet A."/>
            <person name="Wang B.B."/>
            <person name="Wang K."/>
            <person name="Wang M."/>
            <person name="Wang X."/>
            <person name="Warfsmann J."/>
            <person name="Weissenbach J."/>
            <person name="White D.D."/>
            <person name="White J.D."/>
            <person name="Wiley G.B."/>
            <person name="Wincker P."/>
            <person name="Xing Y."/>
            <person name="Yang L."/>
            <person name="Yao Z."/>
            <person name="Ying F."/>
            <person name="Zhai J."/>
            <person name="Zhou L."/>
            <person name="Zuber A."/>
            <person name="Denarie J."/>
            <person name="Dixon R.A."/>
            <person name="May G.D."/>
            <person name="Schwartz D.C."/>
            <person name="Rogers J."/>
            <person name="Quetier F."/>
            <person name="Town C.D."/>
            <person name="Roe B.A."/>
        </authorList>
    </citation>
    <scope>NUCLEOTIDE SEQUENCE [LARGE SCALE GENOMIC DNA]</scope>
    <source>
        <strain evidence="1">A17</strain>
        <strain evidence="2 3">cv. Jemalong A17</strain>
    </source>
</reference>
<gene>
    <name evidence="1" type="ordered locus">MTR_8g008690</name>
</gene>